<dbReference type="NCBIfam" id="NF033632">
    <property type="entry name" value="SLATT_4"/>
    <property type="match status" value="1"/>
</dbReference>
<accession>B3EC35</accession>
<dbReference type="OrthoDB" id="1099722at2"/>
<evidence type="ECO:0000313" key="4">
    <source>
        <dbReference type="Proteomes" id="UP000008841"/>
    </source>
</evidence>
<name>B3EC35_CHLL2</name>
<reference evidence="3 4" key="1">
    <citation type="submission" date="2008-05" db="EMBL/GenBank/DDBJ databases">
        <title>Complete sequence of Chlorobium limicola DSM 245.</title>
        <authorList>
            <consortium name="US DOE Joint Genome Institute"/>
            <person name="Lucas S."/>
            <person name="Copeland A."/>
            <person name="Lapidus A."/>
            <person name="Glavina del Rio T."/>
            <person name="Dalin E."/>
            <person name="Tice H."/>
            <person name="Bruce D."/>
            <person name="Goodwin L."/>
            <person name="Pitluck S."/>
            <person name="Schmutz J."/>
            <person name="Larimer F."/>
            <person name="Land M."/>
            <person name="Hauser L."/>
            <person name="Kyrpides N."/>
            <person name="Ovchinnikova G."/>
            <person name="Zhao F."/>
            <person name="Li T."/>
            <person name="Liu Z."/>
            <person name="Overmann J."/>
            <person name="Bryant D.A."/>
            <person name="Richardson P."/>
        </authorList>
    </citation>
    <scope>NUCLEOTIDE SEQUENCE [LARGE SCALE GENOMIC DNA]</scope>
    <source>
        <strain evidence="4">DSM 245 / NBRC 103803 / 6330</strain>
    </source>
</reference>
<dbReference type="HOGENOM" id="CLU_120415_0_0_10"/>
<keyword evidence="1" id="KW-1133">Transmembrane helix</keyword>
<keyword evidence="1" id="KW-0812">Transmembrane</keyword>
<dbReference type="Proteomes" id="UP000008841">
    <property type="component" value="Chromosome"/>
</dbReference>
<organism evidence="3 4">
    <name type="scientific">Chlorobium limicola (strain DSM 245 / NBRC 103803 / 6330)</name>
    <dbReference type="NCBI Taxonomy" id="290315"/>
    <lineage>
        <taxon>Bacteria</taxon>
        <taxon>Pseudomonadati</taxon>
        <taxon>Chlorobiota</taxon>
        <taxon>Chlorobiia</taxon>
        <taxon>Chlorobiales</taxon>
        <taxon>Chlorobiaceae</taxon>
        <taxon>Chlorobium/Pelodictyon group</taxon>
        <taxon>Chlorobium</taxon>
    </lineage>
</organism>
<evidence type="ECO:0000256" key="1">
    <source>
        <dbReference type="SAM" id="Phobius"/>
    </source>
</evidence>
<dbReference type="Pfam" id="PF18186">
    <property type="entry name" value="SLATT_4"/>
    <property type="match status" value="1"/>
</dbReference>
<dbReference type="InterPro" id="IPR040811">
    <property type="entry name" value="SLATT_4"/>
</dbReference>
<protein>
    <recommendedName>
        <fullName evidence="2">SMODS and SLOG-associating 2TM effector domain-containing protein</fullName>
    </recommendedName>
</protein>
<evidence type="ECO:0000313" key="3">
    <source>
        <dbReference type="EMBL" id="ACD90110.1"/>
    </source>
</evidence>
<feature type="transmembrane region" description="Helical" evidence="1">
    <location>
        <begin position="71"/>
        <end position="89"/>
    </location>
</feature>
<keyword evidence="1" id="KW-0472">Membrane</keyword>
<dbReference type="AlphaFoldDB" id="B3EC35"/>
<dbReference type="STRING" id="290315.Clim_1035"/>
<feature type="transmembrane region" description="Helical" evidence="1">
    <location>
        <begin position="48"/>
        <end position="65"/>
    </location>
</feature>
<dbReference type="EMBL" id="CP001097">
    <property type="protein sequence ID" value="ACD90110.1"/>
    <property type="molecule type" value="Genomic_DNA"/>
</dbReference>
<dbReference type="eggNOG" id="ENOG5030EDT">
    <property type="taxonomic scope" value="Bacteria"/>
</dbReference>
<evidence type="ECO:0000259" key="2">
    <source>
        <dbReference type="Pfam" id="PF18186"/>
    </source>
</evidence>
<gene>
    <name evidence="3" type="ordered locus">Clim_1035</name>
</gene>
<proteinExistence type="predicted"/>
<dbReference type="KEGG" id="cli:Clim_1035"/>
<feature type="domain" description="SMODS and SLOG-associating 2TM effector" evidence="2">
    <location>
        <begin position="13"/>
        <end position="177"/>
    </location>
</feature>
<dbReference type="RefSeq" id="WP_012465989.1">
    <property type="nucleotide sequence ID" value="NC_010803.1"/>
</dbReference>
<sequence length="189" mass="21629">MVQDSQANEFQILEAQLRENYGKIVYSHKTQEKCADILSKRNNCIKNIQIILSALITTGLIVRVFKGEEWALIVSTILSAIQFGFTSFLKEYNLGETIQKHSTAALELFDIREKYLSLLTDLKAGLLTPEIIIEKRNELLEELSKTYKGSPRTFSKAYKNAQKALQVNDELTFSDEEIDKLLPNILRKK</sequence>